<protein>
    <submittedName>
        <fullName evidence="1">BgtE-20059</fullName>
    </submittedName>
</protein>
<accession>A0A381L2L0</accession>
<feature type="non-terminal residue" evidence="1">
    <location>
        <position position="116"/>
    </location>
</feature>
<dbReference type="EMBL" id="UIGY01000001">
    <property type="protein sequence ID" value="SUZ07730.1"/>
    <property type="molecule type" value="Genomic_DNA"/>
</dbReference>
<gene>
    <name evidence="1" type="ORF">BGT96224V2_LOCUS903</name>
</gene>
<dbReference type="AlphaFoldDB" id="A0A381L2L0"/>
<evidence type="ECO:0000313" key="1">
    <source>
        <dbReference type="EMBL" id="SUZ07730.1"/>
    </source>
</evidence>
<reference evidence="1" key="1">
    <citation type="submission" date="2018-07" db="EMBL/GenBank/DDBJ databases">
        <authorList>
            <person name="Quirk P.G."/>
            <person name="Krulwich T.A."/>
        </authorList>
    </citation>
    <scope>NUCLEOTIDE SEQUENCE</scope>
    <source>
        <strain evidence="1">96224</strain>
    </source>
</reference>
<name>A0A381L2L0_BLUGR</name>
<proteinExistence type="predicted"/>
<sequence>MVKCHDNYKCNHGAIISAEQITNTLTPPGIKTNNLGLLLINNERRPVYWREISVAPEYLAINGETLSYRAVFYDGGILLDILEIEHSEPKKQITKCIKFEGDKVASGGLPSDLGNI</sequence>
<organism evidence="1">
    <name type="scientific">Blumeria graminis f. sp. tritici 96224</name>
    <dbReference type="NCBI Taxonomy" id="1268274"/>
    <lineage>
        <taxon>Eukaryota</taxon>
        <taxon>Fungi</taxon>
        <taxon>Dikarya</taxon>
        <taxon>Ascomycota</taxon>
        <taxon>Pezizomycotina</taxon>
        <taxon>Leotiomycetes</taxon>
        <taxon>Erysiphales</taxon>
        <taxon>Erysiphaceae</taxon>
        <taxon>Blumeria</taxon>
    </lineage>
</organism>